<protein>
    <submittedName>
        <fullName evidence="1">Uncharacterized protein</fullName>
    </submittedName>
</protein>
<proteinExistence type="predicted"/>
<dbReference type="AlphaFoldDB" id="A0A081NDM7"/>
<reference evidence="1 2" key="1">
    <citation type="submission" date="2014-06" db="EMBL/GenBank/DDBJ databases">
        <title>Whole Genome Sequences of Three Symbiotic Endozoicomonas Bacteria.</title>
        <authorList>
            <person name="Neave M.J."/>
            <person name="Apprill A."/>
            <person name="Voolstra C.R."/>
        </authorList>
    </citation>
    <scope>NUCLEOTIDE SEQUENCE [LARGE SCALE GENOMIC DNA]</scope>
    <source>
        <strain evidence="1 2">DSM 25634</strain>
    </source>
</reference>
<dbReference type="Proteomes" id="UP000028073">
    <property type="component" value="Unassembled WGS sequence"/>
</dbReference>
<organism evidence="1 2">
    <name type="scientific">Endozoicomonas numazuensis</name>
    <dbReference type="NCBI Taxonomy" id="1137799"/>
    <lineage>
        <taxon>Bacteria</taxon>
        <taxon>Pseudomonadati</taxon>
        <taxon>Pseudomonadota</taxon>
        <taxon>Gammaproteobacteria</taxon>
        <taxon>Oceanospirillales</taxon>
        <taxon>Endozoicomonadaceae</taxon>
        <taxon>Endozoicomonas</taxon>
    </lineage>
</organism>
<accession>A0A081NDM7</accession>
<gene>
    <name evidence="1" type="ORF">GZ78_22175</name>
</gene>
<sequence length="107" mass="12193">MIERALTLPQKKRQEAARFCFVSQLSISDLNQYALLLKGSLTGLGKSFSFVDLLEIHVRTWGRESNLSDICDYLAEHDNQEGALLCFPRNSIDIRFRISVTIMPDES</sequence>
<dbReference type="EMBL" id="JOKH01000005">
    <property type="protein sequence ID" value="KEQ16550.1"/>
    <property type="molecule type" value="Genomic_DNA"/>
</dbReference>
<keyword evidence="2" id="KW-1185">Reference proteome</keyword>
<evidence type="ECO:0000313" key="1">
    <source>
        <dbReference type="EMBL" id="KEQ16550.1"/>
    </source>
</evidence>
<comment type="caution">
    <text evidence="1">The sequence shown here is derived from an EMBL/GenBank/DDBJ whole genome shotgun (WGS) entry which is preliminary data.</text>
</comment>
<evidence type="ECO:0000313" key="2">
    <source>
        <dbReference type="Proteomes" id="UP000028073"/>
    </source>
</evidence>
<name>A0A081NDM7_9GAMM</name>